<keyword evidence="3" id="KW-1185">Reference proteome</keyword>
<sequence length="351" mass="38713">MNIKTYQLLTAAGLIFAACNGDKQTIVAADAIKPVVTTDTVLYDTDDPAIWINPTDSSKSLIIGTDKETDGGLYVYNLDGKMVNKVSNLKRPNNVDIAYGLKINGKKLDIAVTTERETNKIRIYSIPDMAPIDNGGIAVFDGETEKDPMGVALYTAADSSIYVIVGRKSGPVNQYLWQYKLSDNRSGGVKAEVVRKFGKYSGKKEIEAIAVDNELGFIYYSDETVGVHKYYADPAKGNNELALFAKERFASDHEGISIYKTGINTGYILVSNQQKNTFMVYPREGTATNPNEYKLLAEVPVSTIESDGSEVTNVNLGPRYPKGLFVAMSNGKVFHYYDWRDIKQKIDAAKK</sequence>
<name>A0A4U1CTZ4_9SPHI</name>
<evidence type="ECO:0000313" key="3">
    <source>
        <dbReference type="Proteomes" id="UP000307244"/>
    </source>
</evidence>
<evidence type="ECO:0000313" key="2">
    <source>
        <dbReference type="EMBL" id="TKC09459.1"/>
    </source>
</evidence>
<dbReference type="Proteomes" id="UP000307244">
    <property type="component" value="Unassembled WGS sequence"/>
</dbReference>
<evidence type="ECO:0000259" key="1">
    <source>
        <dbReference type="PROSITE" id="PS51662"/>
    </source>
</evidence>
<proteinExistence type="predicted"/>
<dbReference type="AlphaFoldDB" id="A0A4U1CTZ4"/>
<gene>
    <name evidence="2" type="ORF">FA047_05030</name>
</gene>
<protein>
    <submittedName>
        <fullName evidence="2">Phytase</fullName>
    </submittedName>
</protein>
<dbReference type="PROSITE" id="PS51662">
    <property type="entry name" value="BP_PHYTASE"/>
    <property type="match status" value="1"/>
</dbReference>
<dbReference type="EMBL" id="SWBQ01000001">
    <property type="protein sequence ID" value="TKC09459.1"/>
    <property type="molecule type" value="Genomic_DNA"/>
</dbReference>
<feature type="domain" description="BPP" evidence="1">
    <location>
        <begin position="22"/>
        <end position="346"/>
    </location>
</feature>
<dbReference type="SUPFAM" id="SSF50956">
    <property type="entry name" value="Thermostable phytase (3-phytase)"/>
    <property type="match status" value="1"/>
</dbReference>
<dbReference type="GO" id="GO:0016158">
    <property type="term" value="F:inositol hexakisphosphate 3-phosphatase activity"/>
    <property type="evidence" value="ECO:0007669"/>
    <property type="project" value="InterPro"/>
</dbReference>
<dbReference type="Pfam" id="PF02333">
    <property type="entry name" value="Phytase"/>
    <property type="match status" value="1"/>
</dbReference>
<dbReference type="InterPro" id="IPR011042">
    <property type="entry name" value="6-blade_b-propeller_TolB-like"/>
</dbReference>
<dbReference type="PROSITE" id="PS51257">
    <property type="entry name" value="PROKAR_LIPOPROTEIN"/>
    <property type="match status" value="1"/>
</dbReference>
<reference evidence="2 3" key="1">
    <citation type="submission" date="2019-04" db="EMBL/GenBank/DDBJ databases">
        <title>Pedobacter sp. RP-3-15 sp. nov., isolated from Arctic soil.</title>
        <authorList>
            <person name="Dahal R.H."/>
            <person name="Kim D.-U."/>
        </authorList>
    </citation>
    <scope>NUCLEOTIDE SEQUENCE [LARGE SCALE GENOMIC DNA]</scope>
    <source>
        <strain evidence="2 3">RP-3-15</strain>
    </source>
</reference>
<dbReference type="RefSeq" id="WP_136834870.1">
    <property type="nucleotide sequence ID" value="NZ_SWBQ01000001.1"/>
</dbReference>
<accession>A0A4U1CTZ4</accession>
<organism evidence="2 3">
    <name type="scientific">Pedobacter frigoris</name>
    <dbReference type="NCBI Taxonomy" id="2571272"/>
    <lineage>
        <taxon>Bacteria</taxon>
        <taxon>Pseudomonadati</taxon>
        <taxon>Bacteroidota</taxon>
        <taxon>Sphingobacteriia</taxon>
        <taxon>Sphingobacteriales</taxon>
        <taxon>Sphingobacteriaceae</taxon>
        <taxon>Pedobacter</taxon>
    </lineage>
</organism>
<dbReference type="Gene3D" id="2.120.10.30">
    <property type="entry name" value="TolB, C-terminal domain"/>
    <property type="match status" value="1"/>
</dbReference>
<comment type="caution">
    <text evidence="2">The sequence shown here is derived from an EMBL/GenBank/DDBJ whole genome shotgun (WGS) entry which is preliminary data.</text>
</comment>
<dbReference type="OrthoDB" id="8696437at2"/>
<dbReference type="InterPro" id="IPR003431">
    <property type="entry name" value="B-propeller_Phytase"/>
</dbReference>